<dbReference type="InterPro" id="IPR002934">
    <property type="entry name" value="Polymerase_NTP_transf_dom"/>
</dbReference>
<proteinExistence type="predicted"/>
<dbReference type="EMBL" id="JAVREI010000002">
    <property type="protein sequence ID" value="MDT0275244.1"/>
    <property type="molecule type" value="Genomic_DNA"/>
</dbReference>
<keyword evidence="3" id="KW-0548">Nucleotidyltransferase</keyword>
<dbReference type="EC" id="2.7.7.-" evidence="3"/>
<dbReference type="Pfam" id="PF01909">
    <property type="entry name" value="NTP_transf_2"/>
    <property type="match status" value="1"/>
</dbReference>
<accession>A0ABU2K4Y0</accession>
<name>A0ABU2K4Y0_9ACTN</name>
<feature type="domain" description="Polymerase nucleotidyl transferase" evidence="2">
    <location>
        <begin position="18"/>
        <end position="51"/>
    </location>
</feature>
<reference evidence="4" key="1">
    <citation type="submission" date="2023-07" db="EMBL/GenBank/DDBJ databases">
        <title>30 novel species of actinomycetes from the DSMZ collection.</title>
        <authorList>
            <person name="Nouioui I."/>
        </authorList>
    </citation>
    <scope>NUCLEOTIDE SEQUENCE [LARGE SCALE GENOMIC DNA]</scope>
    <source>
        <strain evidence="4">DSM 46792</strain>
    </source>
</reference>
<dbReference type="GO" id="GO:0016779">
    <property type="term" value="F:nucleotidyltransferase activity"/>
    <property type="evidence" value="ECO:0007669"/>
    <property type="project" value="UniProtKB-KW"/>
</dbReference>
<evidence type="ECO:0000313" key="3">
    <source>
        <dbReference type="EMBL" id="MDT0275244.1"/>
    </source>
</evidence>
<organism evidence="3 4">
    <name type="scientific">Blastococcus goldschmidtiae</name>
    <dbReference type="NCBI Taxonomy" id="3075546"/>
    <lineage>
        <taxon>Bacteria</taxon>
        <taxon>Bacillati</taxon>
        <taxon>Actinomycetota</taxon>
        <taxon>Actinomycetes</taxon>
        <taxon>Geodermatophilales</taxon>
        <taxon>Geodermatophilaceae</taxon>
        <taxon>Blastococcus</taxon>
    </lineage>
</organism>
<dbReference type="Proteomes" id="UP001183222">
    <property type="component" value="Unassembled WGS sequence"/>
</dbReference>
<feature type="region of interest" description="Disordered" evidence="1">
    <location>
        <begin position="354"/>
        <end position="389"/>
    </location>
</feature>
<keyword evidence="3" id="KW-0808">Transferase</keyword>
<dbReference type="Gene3D" id="3.30.460.10">
    <property type="entry name" value="Beta Polymerase, domain 2"/>
    <property type="match status" value="1"/>
</dbReference>
<dbReference type="InterPro" id="IPR043519">
    <property type="entry name" value="NT_sf"/>
</dbReference>
<feature type="compositionally biased region" description="Low complexity" evidence="1">
    <location>
        <begin position="264"/>
        <end position="279"/>
    </location>
</feature>
<evidence type="ECO:0000259" key="2">
    <source>
        <dbReference type="Pfam" id="PF01909"/>
    </source>
</evidence>
<dbReference type="SUPFAM" id="SSF81301">
    <property type="entry name" value="Nucleotidyltransferase"/>
    <property type="match status" value="1"/>
</dbReference>
<gene>
    <name evidence="3" type="ORF">RM425_04960</name>
</gene>
<comment type="caution">
    <text evidence="3">The sequence shown here is derived from an EMBL/GenBank/DDBJ whole genome shotgun (WGS) entry which is preliminary data.</text>
</comment>
<feature type="region of interest" description="Disordered" evidence="1">
    <location>
        <begin position="263"/>
        <end position="309"/>
    </location>
</feature>
<dbReference type="CDD" id="cd05403">
    <property type="entry name" value="NT_KNTase_like"/>
    <property type="match status" value="1"/>
</dbReference>
<feature type="compositionally biased region" description="Low complexity" evidence="1">
    <location>
        <begin position="354"/>
        <end position="368"/>
    </location>
</feature>
<evidence type="ECO:0000313" key="4">
    <source>
        <dbReference type="Proteomes" id="UP001183222"/>
    </source>
</evidence>
<keyword evidence="4" id="KW-1185">Reference proteome</keyword>
<sequence length="389" mass="40753">MLEEDRLADLTSRMAEVPGVIGVVLGGSRNRGEHVEDSDVDLGLYYRPPLDIDALAALARDVGGAGAEVTRPGAWGPWVDGGAWLRIGGAAVDWIYRDLERVRASWRAAQRGEFSFHAQVGHPLGVPDFAYAGELALAVVLADPTGELAALQQQMALYPAALGQALVAGLWEADFNLDNARKAASRADTAYVAGCLFRAVLLCAHALHGRAERWLINEKGAIASAGRLPLAPAGFVTRPTAPWRTSVTGPTNSTQPSVLCRRCSTTSAPSSTPPSSGSPDGHFCGRGPPRRAAGHPGARQTPGRTGHGTLLLTSRAEVTARGVGALVHNTWNRVFLFTNLTLSVAARRLNTVAAASPAGTSPSSPAGSRLSYGGPRRRKTATSSSPSIP</sequence>
<evidence type="ECO:0000256" key="1">
    <source>
        <dbReference type="SAM" id="MobiDB-lite"/>
    </source>
</evidence>
<protein>
    <submittedName>
        <fullName evidence="3">Nucleotidyltransferase domain-containing protein</fullName>
        <ecNumber evidence="3">2.7.7.-</ecNumber>
    </submittedName>
</protein>